<proteinExistence type="inferred from homology"/>
<protein>
    <recommendedName>
        <fullName evidence="4">NADH dehydrogenase [ubiquinone] 1 alpha subcomplex assembly factor 2</fullName>
    </recommendedName>
</protein>
<dbReference type="EnsemblMetazoa" id="SCAU015626-RA">
    <property type="protein sequence ID" value="SCAU015626-PA"/>
    <property type="gene ID" value="SCAU015626"/>
</dbReference>
<dbReference type="VEuPathDB" id="VectorBase:SCAU015626"/>
<dbReference type="InterPro" id="IPR052618">
    <property type="entry name" value="ComplexI_NDUFA12"/>
</dbReference>
<evidence type="ECO:0008006" key="4">
    <source>
        <dbReference type="Google" id="ProtNLM"/>
    </source>
</evidence>
<dbReference type="PANTHER" id="PTHR32470">
    <property type="entry name" value="ADH DEHYDROGENASE [UBIQUINONE] 1 ALPHA SUBCOMPLEX ASSEMBLY FACTOR 2"/>
    <property type="match status" value="1"/>
</dbReference>
<name>A0A1I8QBF6_STOCA</name>
<evidence type="ECO:0000256" key="1">
    <source>
        <dbReference type="ARBA" id="ARBA00007355"/>
    </source>
</evidence>
<dbReference type="AlphaFoldDB" id="A0A1I8QBF6"/>
<dbReference type="GO" id="GO:0045271">
    <property type="term" value="C:respiratory chain complex I"/>
    <property type="evidence" value="ECO:0007669"/>
    <property type="project" value="InterPro"/>
</dbReference>
<dbReference type="GO" id="GO:0005739">
    <property type="term" value="C:mitochondrion"/>
    <property type="evidence" value="ECO:0007669"/>
    <property type="project" value="TreeGrafter"/>
</dbReference>
<dbReference type="InterPro" id="IPR007763">
    <property type="entry name" value="NDUFA12"/>
</dbReference>
<sequence>MAKPPTRDIFKIIFQNLFKSLRPRQIRGNYVGEDYFGNKYYEIPPNPSIGKRKASRWFEPADKEAFDQELTAEWEAWLRGRREEPPTKEELVRNLQIMDMKKKNAAELDDKYGKKDAAGKLITPQETVGTFPKYKEYEIIPSKDPEKKY</sequence>
<gene>
    <name evidence="2" type="primary">106081746</name>
</gene>
<dbReference type="STRING" id="35570.A0A1I8QBF6"/>
<comment type="similarity">
    <text evidence="1">Belongs to the complex I NDUFA12 subunit family.</text>
</comment>
<dbReference type="PANTHER" id="PTHR32470:SF2">
    <property type="entry name" value="NADH DEHYDROGENASE [UBIQUINONE] 1 ALPHA SUBCOMPLEX ASSEMBLY FACTOR 2"/>
    <property type="match status" value="1"/>
</dbReference>
<dbReference type="Pfam" id="PF05071">
    <property type="entry name" value="NDUFA12"/>
    <property type="match status" value="1"/>
</dbReference>
<dbReference type="Proteomes" id="UP000095300">
    <property type="component" value="Unassembled WGS sequence"/>
</dbReference>
<dbReference type="KEGG" id="scac:106081746"/>
<reference evidence="2" key="1">
    <citation type="submission" date="2020-05" db="UniProtKB">
        <authorList>
            <consortium name="EnsemblMetazoa"/>
        </authorList>
    </citation>
    <scope>IDENTIFICATION</scope>
    <source>
        <strain evidence="2">USDA</strain>
    </source>
</reference>
<evidence type="ECO:0000313" key="2">
    <source>
        <dbReference type="EnsemblMetazoa" id="SCAU015626-PA"/>
    </source>
</evidence>
<accession>A0A1I8QBF6</accession>
<organism evidence="2 3">
    <name type="scientific">Stomoxys calcitrans</name>
    <name type="common">Stable fly</name>
    <name type="synonym">Conops calcitrans</name>
    <dbReference type="NCBI Taxonomy" id="35570"/>
    <lineage>
        <taxon>Eukaryota</taxon>
        <taxon>Metazoa</taxon>
        <taxon>Ecdysozoa</taxon>
        <taxon>Arthropoda</taxon>
        <taxon>Hexapoda</taxon>
        <taxon>Insecta</taxon>
        <taxon>Pterygota</taxon>
        <taxon>Neoptera</taxon>
        <taxon>Endopterygota</taxon>
        <taxon>Diptera</taxon>
        <taxon>Brachycera</taxon>
        <taxon>Muscomorpha</taxon>
        <taxon>Muscoidea</taxon>
        <taxon>Muscidae</taxon>
        <taxon>Stomoxys</taxon>
    </lineage>
</organism>
<dbReference type="OrthoDB" id="10255576at2759"/>
<dbReference type="GO" id="GO:0032981">
    <property type="term" value="P:mitochondrial respiratory chain complex I assembly"/>
    <property type="evidence" value="ECO:0007669"/>
    <property type="project" value="TreeGrafter"/>
</dbReference>
<evidence type="ECO:0000313" key="3">
    <source>
        <dbReference type="Proteomes" id="UP000095300"/>
    </source>
</evidence>
<keyword evidence="3" id="KW-1185">Reference proteome</keyword>